<feature type="domain" description="CNNM transmembrane" evidence="12">
    <location>
        <begin position="4"/>
        <end position="201"/>
    </location>
</feature>
<dbReference type="AlphaFoldDB" id="A0A7W9F0Z9"/>
<evidence type="ECO:0000256" key="6">
    <source>
        <dbReference type="ARBA" id="ARBA00023122"/>
    </source>
</evidence>
<evidence type="ECO:0000256" key="7">
    <source>
        <dbReference type="ARBA" id="ARBA00023136"/>
    </source>
</evidence>
<feature type="domain" description="CBS" evidence="11">
    <location>
        <begin position="284"/>
        <end position="340"/>
    </location>
</feature>
<dbReference type="PANTHER" id="PTHR22777:SF17">
    <property type="entry name" value="UPF0053 PROTEIN SLL0260"/>
    <property type="match status" value="1"/>
</dbReference>
<feature type="transmembrane region" description="Helical" evidence="10">
    <location>
        <begin position="12"/>
        <end position="35"/>
    </location>
</feature>
<dbReference type="Pfam" id="PF03471">
    <property type="entry name" value="CorC_HlyC"/>
    <property type="match status" value="1"/>
</dbReference>
<evidence type="ECO:0000256" key="8">
    <source>
        <dbReference type="PROSITE-ProRule" id="PRU00703"/>
    </source>
</evidence>
<feature type="transmembrane region" description="Helical" evidence="10">
    <location>
        <begin position="136"/>
        <end position="158"/>
    </location>
</feature>
<evidence type="ECO:0000256" key="3">
    <source>
        <dbReference type="ARBA" id="ARBA00022692"/>
    </source>
</evidence>
<reference evidence="13 14" key="1">
    <citation type="submission" date="2020-08" db="EMBL/GenBank/DDBJ databases">
        <title>Genomic Encyclopedia of Type Strains, Phase IV (KMG-IV): sequencing the most valuable type-strain genomes for metagenomic binning, comparative biology and taxonomic classification.</title>
        <authorList>
            <person name="Goeker M."/>
        </authorList>
    </citation>
    <scope>NUCLEOTIDE SEQUENCE [LARGE SCALE GENOMIC DNA]</scope>
    <source>
        <strain evidence="13 14">DSM 103336</strain>
    </source>
</reference>
<keyword evidence="7 9" id="KW-0472">Membrane</keyword>
<dbReference type="InterPro" id="IPR036318">
    <property type="entry name" value="FAD-bd_PCMH-like_sf"/>
</dbReference>
<evidence type="ECO:0000256" key="1">
    <source>
        <dbReference type="ARBA" id="ARBA00004141"/>
    </source>
</evidence>
<evidence type="ECO:0000313" key="14">
    <source>
        <dbReference type="Proteomes" id="UP000546701"/>
    </source>
</evidence>
<evidence type="ECO:0000256" key="4">
    <source>
        <dbReference type="ARBA" id="ARBA00022737"/>
    </source>
</evidence>
<keyword evidence="3 9" id="KW-0812">Transmembrane</keyword>
<dbReference type="InterPro" id="IPR000644">
    <property type="entry name" value="CBS_dom"/>
</dbReference>
<evidence type="ECO:0000259" key="12">
    <source>
        <dbReference type="PROSITE" id="PS51846"/>
    </source>
</evidence>
<organism evidence="13 14">
    <name type="scientific">Sphingomonas prati</name>
    <dbReference type="NCBI Taxonomy" id="1843237"/>
    <lineage>
        <taxon>Bacteria</taxon>
        <taxon>Pseudomonadati</taxon>
        <taxon>Pseudomonadota</taxon>
        <taxon>Alphaproteobacteria</taxon>
        <taxon>Sphingomonadales</taxon>
        <taxon>Sphingomonadaceae</taxon>
        <taxon>Sphingomonas</taxon>
    </lineage>
</organism>
<gene>
    <name evidence="13" type="ORF">FHS99_001269</name>
</gene>
<evidence type="ECO:0000256" key="5">
    <source>
        <dbReference type="ARBA" id="ARBA00022989"/>
    </source>
</evidence>
<dbReference type="SUPFAM" id="SSF54631">
    <property type="entry name" value="CBS-domain pair"/>
    <property type="match status" value="1"/>
</dbReference>
<evidence type="ECO:0000256" key="10">
    <source>
        <dbReference type="SAM" id="Phobius"/>
    </source>
</evidence>
<sequence length="433" mass="46584">MTDASPFPWIDLAIILALVALNGVFAMSELAIVSARKQRLEAMARAGKHGARAALKLANDPGRFLSTVQIGITLIGIVSGAYSGSSLGGPVGERLAAIGLPASWGFGVVIALTTYASLIIGELVPKQFALRAPEAIAVVMAPVMRGMAWVTAPFVWLLDGTSMLIFRLLRLDRESENHVTAEELHMIVAEASNAGVIEESERAIISGVVRLADRPVREVMTPRTEVEWIDLDAEPETLAMRLAEMPHSRIPVANGSVDEIIGVVQARDLVAALIAGEAIDLRALTRDAPVVTDRMDAMDVLGVLREAEVPVALVHDEYGHFEGLVTPADLLAAIAGAFASDRDDDSDPPIHEREDGSFLLSGSCAADAMAERLDFTLPEDRDYATVAGHALSVLRHLPKVGEVYRDRDWKFEVVDIDGRKIDKVLATRVGKRG</sequence>
<evidence type="ECO:0000256" key="2">
    <source>
        <dbReference type="ARBA" id="ARBA00006446"/>
    </source>
</evidence>
<dbReference type="SMART" id="SM00116">
    <property type="entry name" value="CBS"/>
    <property type="match status" value="2"/>
</dbReference>
<accession>A0A7W9F0Z9</accession>
<protein>
    <submittedName>
        <fullName evidence="13">Putative hemolysin</fullName>
    </submittedName>
</protein>
<dbReference type="InterPro" id="IPR044751">
    <property type="entry name" value="Ion_transp-like_CBS"/>
</dbReference>
<keyword evidence="4" id="KW-0677">Repeat</keyword>
<dbReference type="InterPro" id="IPR002550">
    <property type="entry name" value="CNNM"/>
</dbReference>
<dbReference type="Gene3D" id="3.30.465.10">
    <property type="match status" value="1"/>
</dbReference>
<dbReference type="Pfam" id="PF01595">
    <property type="entry name" value="CNNM"/>
    <property type="match status" value="1"/>
</dbReference>
<dbReference type="OrthoDB" id="9805314at2"/>
<feature type="domain" description="CBS" evidence="11">
    <location>
        <begin position="220"/>
        <end position="281"/>
    </location>
</feature>
<evidence type="ECO:0000313" key="13">
    <source>
        <dbReference type="EMBL" id="MBB5728791.1"/>
    </source>
</evidence>
<dbReference type="RefSeq" id="WP_157176585.1">
    <property type="nucleotide sequence ID" value="NZ_BMJP01000002.1"/>
</dbReference>
<dbReference type="PROSITE" id="PS51371">
    <property type="entry name" value="CBS"/>
    <property type="match status" value="2"/>
</dbReference>
<dbReference type="Gene3D" id="3.10.580.10">
    <property type="entry name" value="CBS-domain"/>
    <property type="match status" value="1"/>
</dbReference>
<dbReference type="InterPro" id="IPR016169">
    <property type="entry name" value="FAD-bd_PCMH_sub2"/>
</dbReference>
<dbReference type="Proteomes" id="UP000546701">
    <property type="component" value="Unassembled WGS sequence"/>
</dbReference>
<feature type="transmembrane region" description="Helical" evidence="10">
    <location>
        <begin position="102"/>
        <end position="124"/>
    </location>
</feature>
<dbReference type="PANTHER" id="PTHR22777">
    <property type="entry name" value="HEMOLYSIN-RELATED"/>
    <property type="match status" value="1"/>
</dbReference>
<dbReference type="Pfam" id="PF00571">
    <property type="entry name" value="CBS"/>
    <property type="match status" value="2"/>
</dbReference>
<evidence type="ECO:0000259" key="11">
    <source>
        <dbReference type="PROSITE" id="PS51371"/>
    </source>
</evidence>
<dbReference type="CDD" id="cd04590">
    <property type="entry name" value="CBS_pair_CorC_HlyC_assoc"/>
    <property type="match status" value="1"/>
</dbReference>
<dbReference type="EMBL" id="JACIJR010000003">
    <property type="protein sequence ID" value="MBB5728791.1"/>
    <property type="molecule type" value="Genomic_DNA"/>
</dbReference>
<feature type="transmembrane region" description="Helical" evidence="10">
    <location>
        <begin position="64"/>
        <end position="82"/>
    </location>
</feature>
<dbReference type="SMART" id="SM01091">
    <property type="entry name" value="CorC_HlyC"/>
    <property type="match status" value="1"/>
</dbReference>
<dbReference type="InterPro" id="IPR046342">
    <property type="entry name" value="CBS_dom_sf"/>
</dbReference>
<comment type="caution">
    <text evidence="13">The sequence shown here is derived from an EMBL/GenBank/DDBJ whole genome shotgun (WGS) entry which is preliminary data.</text>
</comment>
<dbReference type="SUPFAM" id="SSF56176">
    <property type="entry name" value="FAD-binding/transporter-associated domain-like"/>
    <property type="match status" value="1"/>
</dbReference>
<name>A0A7W9F0Z9_9SPHN</name>
<comment type="similarity">
    <text evidence="2">Belongs to the UPF0053 family. Hemolysin C subfamily.</text>
</comment>
<keyword evidence="5 9" id="KW-1133">Transmembrane helix</keyword>
<dbReference type="PROSITE" id="PS51846">
    <property type="entry name" value="CNNM"/>
    <property type="match status" value="1"/>
</dbReference>
<keyword evidence="6 8" id="KW-0129">CBS domain</keyword>
<evidence type="ECO:0000256" key="9">
    <source>
        <dbReference type="PROSITE-ProRule" id="PRU01193"/>
    </source>
</evidence>
<dbReference type="InterPro" id="IPR005170">
    <property type="entry name" value="Transptr-assoc_dom"/>
</dbReference>
<dbReference type="GO" id="GO:0050660">
    <property type="term" value="F:flavin adenine dinucleotide binding"/>
    <property type="evidence" value="ECO:0007669"/>
    <property type="project" value="InterPro"/>
</dbReference>
<comment type="subcellular location">
    <subcellularLocation>
        <location evidence="1">Membrane</location>
        <topology evidence="1">Multi-pass membrane protein</topology>
    </subcellularLocation>
</comment>
<proteinExistence type="inferred from homology"/>
<keyword evidence="14" id="KW-1185">Reference proteome</keyword>
<dbReference type="GO" id="GO:0005886">
    <property type="term" value="C:plasma membrane"/>
    <property type="evidence" value="ECO:0007669"/>
    <property type="project" value="TreeGrafter"/>
</dbReference>